<comment type="similarity">
    <text evidence="2 6">Belongs to the ARPC2 family.</text>
</comment>
<gene>
    <name evidence="8" type="ORF">GPM918_LOCUS17916</name>
    <name evidence="7" type="ORF">OVA965_LOCUS14074</name>
    <name evidence="10" type="ORF">SRO942_LOCUS17913</name>
    <name evidence="9" type="ORF">TMI583_LOCUS14077</name>
</gene>
<dbReference type="GO" id="GO:0034314">
    <property type="term" value="P:Arp2/3 complex-mediated actin nucleation"/>
    <property type="evidence" value="ECO:0007669"/>
    <property type="project" value="InterPro"/>
</dbReference>
<evidence type="ECO:0000313" key="9">
    <source>
        <dbReference type="EMBL" id="CAF3761106.1"/>
    </source>
</evidence>
<dbReference type="Proteomes" id="UP000682733">
    <property type="component" value="Unassembled WGS sequence"/>
</dbReference>
<dbReference type="Gene3D" id="3.30.1460.20">
    <property type="match status" value="2"/>
</dbReference>
<dbReference type="Proteomes" id="UP000663829">
    <property type="component" value="Unassembled WGS sequence"/>
</dbReference>
<dbReference type="InterPro" id="IPR034666">
    <property type="entry name" value="ARPC2/4"/>
</dbReference>
<dbReference type="PANTHER" id="PTHR12058">
    <property type="entry name" value="ARP2/3 COMPLEX 34 KDA SUBUNIT"/>
    <property type="match status" value="1"/>
</dbReference>
<comment type="caution">
    <text evidence="8">The sequence shown here is derived from an EMBL/GenBank/DDBJ whole genome shotgun (WGS) entry which is preliminary data.</text>
</comment>
<evidence type="ECO:0000313" key="8">
    <source>
        <dbReference type="EMBL" id="CAF1084096.1"/>
    </source>
</evidence>
<dbReference type="GO" id="GO:0005885">
    <property type="term" value="C:Arp2/3 protein complex"/>
    <property type="evidence" value="ECO:0007669"/>
    <property type="project" value="InterPro"/>
</dbReference>
<dbReference type="GO" id="GO:0051015">
    <property type="term" value="F:actin filament binding"/>
    <property type="evidence" value="ECO:0007669"/>
    <property type="project" value="TreeGrafter"/>
</dbReference>
<keyword evidence="3 6" id="KW-0963">Cytoplasm</keyword>
<evidence type="ECO:0000256" key="6">
    <source>
        <dbReference type="RuleBase" id="RU364015"/>
    </source>
</evidence>
<dbReference type="EMBL" id="CAJOBA010006022">
    <property type="protein sequence ID" value="CAF3761106.1"/>
    <property type="molecule type" value="Genomic_DNA"/>
</dbReference>
<evidence type="ECO:0000256" key="3">
    <source>
        <dbReference type="ARBA" id="ARBA00022490"/>
    </source>
</evidence>
<dbReference type="GO" id="GO:0005200">
    <property type="term" value="F:structural constituent of cytoskeleton"/>
    <property type="evidence" value="ECO:0007669"/>
    <property type="project" value="TreeGrafter"/>
</dbReference>
<protein>
    <recommendedName>
        <fullName evidence="6">Arp2/3 complex 34 kDa subunit</fullName>
    </recommendedName>
</protein>
<dbReference type="EMBL" id="CAJNOQ010005048">
    <property type="protein sequence ID" value="CAF1084096.1"/>
    <property type="molecule type" value="Genomic_DNA"/>
</dbReference>
<evidence type="ECO:0000256" key="5">
    <source>
        <dbReference type="ARBA" id="ARBA00023212"/>
    </source>
</evidence>
<dbReference type="Pfam" id="PF04045">
    <property type="entry name" value="P34-Arc"/>
    <property type="match status" value="1"/>
</dbReference>
<keyword evidence="4 6" id="KW-0009">Actin-binding</keyword>
<dbReference type="PANTHER" id="PTHR12058:SF0">
    <property type="entry name" value="ACTIN-RELATED PROTEIN 2_3 COMPLEX SUBUNIT 2"/>
    <property type="match status" value="1"/>
</dbReference>
<keyword evidence="5 6" id="KW-0206">Cytoskeleton</keyword>
<accession>A0A814MVT8</accession>
<dbReference type="Proteomes" id="UP000677228">
    <property type="component" value="Unassembled WGS sequence"/>
</dbReference>
<dbReference type="EMBL" id="CAJNOK010006015">
    <property type="protein sequence ID" value="CAF0991022.1"/>
    <property type="molecule type" value="Genomic_DNA"/>
</dbReference>
<keyword evidence="11" id="KW-1185">Reference proteome</keyword>
<dbReference type="OrthoDB" id="148331at2759"/>
<sequence>MILLEVHNRIIEEILTTQIETFLRKEKLTELKTKIVDFDGALYYIKRSRDTPLTVSIKLKFFRDLEQHGTDELLRREYGDLLVAPEEDYNVTLSIDFNTQLPTEDWQGLVRKMAMLKRNCFAAVFEKYFEFQSKQEVGHKRAVIHYRDDETMYVDASFDRVIVIFSTVFKDPDDNIIGKVFMEEFKERRRNFQQAPQVLVNYRTPPEELKEMKDARVGDNIGYLTFVLFPRHTKAAARDNTINLVHTLRNYFHYHIKCCKAYLHSHMRQKTNEFLKRLQLARPEVKKNFRKGAAVGDAAGIE</sequence>
<comment type="subunit">
    <text evidence="6">Component of the Arp2/3 complex.</text>
</comment>
<reference evidence="8" key="1">
    <citation type="submission" date="2021-02" db="EMBL/GenBank/DDBJ databases">
        <authorList>
            <person name="Nowell W R."/>
        </authorList>
    </citation>
    <scope>NUCLEOTIDE SEQUENCE</scope>
</reference>
<comment type="function">
    <text evidence="6">Functions as actin-binding component of the Arp2/3 complex which is involved in regulation of actin polymerization and together with an activating nucleation-promoting factor (NPF) mediates the formation of branched actin networks.</text>
</comment>
<evidence type="ECO:0000313" key="11">
    <source>
        <dbReference type="Proteomes" id="UP000663829"/>
    </source>
</evidence>
<dbReference type="FunFam" id="3.30.1460.20:FF:000002">
    <property type="entry name" value="Arp2/3 complex 34 kDa subunit"/>
    <property type="match status" value="1"/>
</dbReference>
<dbReference type="SUPFAM" id="SSF69645">
    <property type="entry name" value="Arp2/3 complex subunits"/>
    <property type="match status" value="2"/>
</dbReference>
<evidence type="ECO:0000313" key="10">
    <source>
        <dbReference type="EMBL" id="CAF3849726.1"/>
    </source>
</evidence>
<evidence type="ECO:0000256" key="4">
    <source>
        <dbReference type="ARBA" id="ARBA00023203"/>
    </source>
</evidence>
<name>A0A814MVT8_9BILA</name>
<evidence type="ECO:0000256" key="2">
    <source>
        <dbReference type="ARBA" id="ARBA00007192"/>
    </source>
</evidence>
<evidence type="ECO:0000313" key="7">
    <source>
        <dbReference type="EMBL" id="CAF0991022.1"/>
    </source>
</evidence>
<organism evidence="8 11">
    <name type="scientific">Didymodactylos carnosus</name>
    <dbReference type="NCBI Taxonomy" id="1234261"/>
    <lineage>
        <taxon>Eukaryota</taxon>
        <taxon>Metazoa</taxon>
        <taxon>Spiralia</taxon>
        <taxon>Gnathifera</taxon>
        <taxon>Rotifera</taxon>
        <taxon>Eurotatoria</taxon>
        <taxon>Bdelloidea</taxon>
        <taxon>Philodinida</taxon>
        <taxon>Philodinidae</taxon>
        <taxon>Didymodactylos</taxon>
    </lineage>
</organism>
<proteinExistence type="inferred from homology"/>
<dbReference type="GO" id="GO:0030041">
    <property type="term" value="P:actin filament polymerization"/>
    <property type="evidence" value="ECO:0007669"/>
    <property type="project" value="InterPro"/>
</dbReference>
<dbReference type="Proteomes" id="UP000681722">
    <property type="component" value="Unassembled WGS sequence"/>
</dbReference>
<dbReference type="EMBL" id="CAJOBC010005048">
    <property type="protein sequence ID" value="CAF3849726.1"/>
    <property type="molecule type" value="Genomic_DNA"/>
</dbReference>
<dbReference type="InterPro" id="IPR007188">
    <property type="entry name" value="ARPC2"/>
</dbReference>
<dbReference type="FunFam" id="3.30.1460.20:FF:000004">
    <property type="entry name" value="Arp2/3 complex 34 kDa subunit"/>
    <property type="match status" value="1"/>
</dbReference>
<comment type="subcellular location">
    <subcellularLocation>
        <location evidence="1 6">Cytoplasm</location>
        <location evidence="1 6">Cytoskeleton</location>
    </subcellularLocation>
</comment>
<dbReference type="AlphaFoldDB" id="A0A814MVT8"/>
<evidence type="ECO:0000256" key="1">
    <source>
        <dbReference type="ARBA" id="ARBA00004245"/>
    </source>
</evidence>